<evidence type="ECO:0000256" key="3">
    <source>
        <dbReference type="SAM" id="Phobius"/>
    </source>
</evidence>
<keyword evidence="3" id="KW-0812">Transmembrane</keyword>
<feature type="transmembrane region" description="Helical" evidence="3">
    <location>
        <begin position="38"/>
        <end position="58"/>
    </location>
</feature>
<name>A0AAJ0CKN4_9HYPO</name>
<evidence type="ECO:0008006" key="6">
    <source>
        <dbReference type="Google" id="ProtNLM"/>
    </source>
</evidence>
<comment type="pathway">
    <text evidence="1">Mycotoxin biosynthesis.</text>
</comment>
<protein>
    <recommendedName>
        <fullName evidence="6">Cyclochlorotine biosynthesis protein O</fullName>
    </recommendedName>
</protein>
<accession>A0AAJ0CKN4</accession>
<comment type="similarity">
    <text evidence="2">Belongs to the ustYa family.</text>
</comment>
<dbReference type="Proteomes" id="UP001251528">
    <property type="component" value="Unassembled WGS sequence"/>
</dbReference>
<keyword evidence="3" id="KW-0472">Membrane</keyword>
<dbReference type="InterPro" id="IPR021765">
    <property type="entry name" value="UstYa-like"/>
</dbReference>
<dbReference type="PANTHER" id="PTHR33365">
    <property type="entry name" value="YALI0B05434P"/>
    <property type="match status" value="1"/>
</dbReference>
<evidence type="ECO:0000256" key="1">
    <source>
        <dbReference type="ARBA" id="ARBA00004685"/>
    </source>
</evidence>
<evidence type="ECO:0000313" key="4">
    <source>
        <dbReference type="EMBL" id="KAK2594830.1"/>
    </source>
</evidence>
<reference evidence="4" key="1">
    <citation type="submission" date="2023-06" db="EMBL/GenBank/DDBJ databases">
        <title>Conoideocrella luteorostrata (Hypocreales: Clavicipitaceae), a potential biocontrol fungus for elongate hemlock scale in United States Christmas tree production areas.</title>
        <authorList>
            <person name="Barrett H."/>
            <person name="Lovett B."/>
            <person name="Macias A.M."/>
            <person name="Stajich J.E."/>
            <person name="Kasson M.T."/>
        </authorList>
    </citation>
    <scope>NUCLEOTIDE SEQUENCE</scope>
    <source>
        <strain evidence="4">ARSEF 14590</strain>
    </source>
</reference>
<evidence type="ECO:0000313" key="5">
    <source>
        <dbReference type="Proteomes" id="UP001251528"/>
    </source>
</evidence>
<organism evidence="4 5">
    <name type="scientific">Conoideocrella luteorostrata</name>
    <dbReference type="NCBI Taxonomy" id="1105319"/>
    <lineage>
        <taxon>Eukaryota</taxon>
        <taxon>Fungi</taxon>
        <taxon>Dikarya</taxon>
        <taxon>Ascomycota</taxon>
        <taxon>Pezizomycotina</taxon>
        <taxon>Sordariomycetes</taxon>
        <taxon>Hypocreomycetidae</taxon>
        <taxon>Hypocreales</taxon>
        <taxon>Clavicipitaceae</taxon>
        <taxon>Conoideocrella</taxon>
    </lineage>
</organism>
<dbReference type="PANTHER" id="PTHR33365:SF4">
    <property type="entry name" value="CYCLOCHLOROTINE BIOSYNTHESIS PROTEIN O"/>
    <property type="match status" value="1"/>
</dbReference>
<dbReference type="Pfam" id="PF11807">
    <property type="entry name" value="UstYa"/>
    <property type="match status" value="1"/>
</dbReference>
<evidence type="ECO:0000256" key="2">
    <source>
        <dbReference type="ARBA" id="ARBA00035112"/>
    </source>
</evidence>
<keyword evidence="3" id="KW-1133">Transmembrane helix</keyword>
<keyword evidence="5" id="KW-1185">Reference proteome</keyword>
<dbReference type="GO" id="GO:0043386">
    <property type="term" value="P:mycotoxin biosynthetic process"/>
    <property type="evidence" value="ECO:0007669"/>
    <property type="project" value="InterPro"/>
</dbReference>
<dbReference type="AlphaFoldDB" id="A0AAJ0CKN4"/>
<proteinExistence type="inferred from homology"/>
<sequence length="260" mass="29768">MSAVPFQYELIPEGGSQERRPKSVAQINVYWTQRQATAAFLMNLVILFVSICILSVALTRCASPSDRECAQKTSPYSPIWDAVEFWEGNFINYFNHSSPFRGPPTIELERAWYQLWHHHLVPVDSAGVDALNQSQSGSHAEVIGSDPADPSYGGYLTVFHQLHCLNVLRQYTWPLNMFQESWGELYPRFMEDRVGGRMHADHCIETLRLGLMCYSDITPVLFKLDANFWSGAKLDFNVYHKCRNFNKIVEHVVKHGVELP</sequence>
<gene>
    <name evidence="4" type="ORF">QQS21_007458</name>
</gene>
<comment type="caution">
    <text evidence="4">The sequence shown here is derived from an EMBL/GenBank/DDBJ whole genome shotgun (WGS) entry which is preliminary data.</text>
</comment>
<dbReference type="EMBL" id="JASWJB010000154">
    <property type="protein sequence ID" value="KAK2594830.1"/>
    <property type="molecule type" value="Genomic_DNA"/>
</dbReference>